<dbReference type="EMBL" id="FNBW01000001">
    <property type="protein sequence ID" value="SDF05443.1"/>
    <property type="molecule type" value="Genomic_DNA"/>
</dbReference>
<gene>
    <name evidence="2" type="ORF">SAMN05660686_00055</name>
</gene>
<feature type="domain" description="Glycoside-hydrolase family GH114 TIM-barrel" evidence="1">
    <location>
        <begin position="45"/>
        <end position="274"/>
    </location>
</feature>
<dbReference type="AlphaFoldDB" id="A0A8G2BE86"/>
<name>A0A8G2BE86_9PROT</name>
<accession>A0A8G2BE86</accession>
<dbReference type="PANTHER" id="PTHR35882">
    <property type="entry name" value="PELA"/>
    <property type="match status" value="1"/>
</dbReference>
<protein>
    <submittedName>
        <fullName evidence="2">Extracellular protein</fullName>
    </submittedName>
</protein>
<dbReference type="InterPro" id="IPR013785">
    <property type="entry name" value="Aldolase_TIM"/>
</dbReference>
<evidence type="ECO:0000313" key="2">
    <source>
        <dbReference type="EMBL" id="SDF05443.1"/>
    </source>
</evidence>
<dbReference type="Pfam" id="PF03537">
    <property type="entry name" value="Glyco_hydro_114"/>
    <property type="match status" value="1"/>
</dbReference>
<proteinExistence type="predicted"/>
<dbReference type="InterPro" id="IPR017853">
    <property type="entry name" value="GH"/>
</dbReference>
<comment type="caution">
    <text evidence="2">The sequence shown here is derived from an EMBL/GenBank/DDBJ whole genome shotgun (WGS) entry which is preliminary data.</text>
</comment>
<dbReference type="PRINTS" id="PR01545">
    <property type="entry name" value="THEMAYE10DUF"/>
</dbReference>
<keyword evidence="3" id="KW-1185">Reference proteome</keyword>
<dbReference type="PANTHER" id="PTHR35882:SF2">
    <property type="entry name" value="PELA"/>
    <property type="match status" value="1"/>
</dbReference>
<dbReference type="InterPro" id="IPR004352">
    <property type="entry name" value="GH114_TIM-barrel"/>
</dbReference>
<dbReference type="SUPFAM" id="SSF51445">
    <property type="entry name" value="(Trans)glycosidases"/>
    <property type="match status" value="1"/>
</dbReference>
<organism evidence="2 3">
    <name type="scientific">Thalassobaculum litoreum DSM 18839</name>
    <dbReference type="NCBI Taxonomy" id="1123362"/>
    <lineage>
        <taxon>Bacteria</taxon>
        <taxon>Pseudomonadati</taxon>
        <taxon>Pseudomonadota</taxon>
        <taxon>Alphaproteobacteria</taxon>
        <taxon>Rhodospirillales</taxon>
        <taxon>Thalassobaculaceae</taxon>
        <taxon>Thalassobaculum</taxon>
    </lineage>
</organism>
<dbReference type="Gene3D" id="3.20.20.70">
    <property type="entry name" value="Aldolase class I"/>
    <property type="match status" value="1"/>
</dbReference>
<evidence type="ECO:0000259" key="1">
    <source>
        <dbReference type="Pfam" id="PF03537"/>
    </source>
</evidence>
<dbReference type="Proteomes" id="UP000198615">
    <property type="component" value="Unassembled WGS sequence"/>
</dbReference>
<evidence type="ECO:0000313" key="3">
    <source>
        <dbReference type="Proteomes" id="UP000198615"/>
    </source>
</evidence>
<sequence>MIASLALGALSARGKQAFARSRSDENPYQWTVFYAEEAAFETLLPYDLLIFDRTAHPPLEPLIDAGKTVFGYISLGEMNRQRDVFARLQDWGILGEENPNWEGSYFIDVRDTRWVALVIEEMVPAILRRGFQGLFLDTLDNPIELERRDPVANAGMTKASARLIKALKLHWPEVPIILNRGYELLDQVAFDIDHVLGESVYADYDFSTKTYQKVPDPLYREQVEILQQAQRKNPDLSVLSLDYWDPADTRTIAEIYRVQRENGFSPYVATIDLDRIVPEPTG</sequence>
<reference evidence="2 3" key="1">
    <citation type="submission" date="2016-10" db="EMBL/GenBank/DDBJ databases">
        <authorList>
            <person name="Varghese N."/>
            <person name="Submissions S."/>
        </authorList>
    </citation>
    <scope>NUCLEOTIDE SEQUENCE [LARGE SCALE GENOMIC DNA]</scope>
    <source>
        <strain evidence="2 3">DSM 18839</strain>
    </source>
</reference>
<dbReference type="InterPro" id="IPR016062">
    <property type="entry name" value="TM1410-rel"/>
</dbReference>